<organism evidence="1 2">
    <name type="scientific">Cirrhinus mrigala</name>
    <name type="common">Mrigala</name>
    <dbReference type="NCBI Taxonomy" id="683832"/>
    <lineage>
        <taxon>Eukaryota</taxon>
        <taxon>Metazoa</taxon>
        <taxon>Chordata</taxon>
        <taxon>Craniata</taxon>
        <taxon>Vertebrata</taxon>
        <taxon>Euteleostomi</taxon>
        <taxon>Actinopterygii</taxon>
        <taxon>Neopterygii</taxon>
        <taxon>Teleostei</taxon>
        <taxon>Ostariophysi</taxon>
        <taxon>Cypriniformes</taxon>
        <taxon>Cyprinidae</taxon>
        <taxon>Labeoninae</taxon>
        <taxon>Labeonini</taxon>
        <taxon>Cirrhinus</taxon>
    </lineage>
</organism>
<evidence type="ECO:0008006" key="3">
    <source>
        <dbReference type="Google" id="ProtNLM"/>
    </source>
</evidence>
<sequence>ELQKHNVILWMFGPLSPDTFLAEINITLHKISLRLDDQTGSLTITNSRSTDTGVYQLQITNSEETSYKRYNVYV</sequence>
<keyword evidence="2" id="KW-1185">Reference proteome</keyword>
<feature type="non-terminal residue" evidence="1">
    <location>
        <position position="1"/>
    </location>
</feature>
<gene>
    <name evidence="1" type="ORF">M9458_007684</name>
</gene>
<dbReference type="AlphaFoldDB" id="A0ABD0RKT3"/>
<comment type="caution">
    <text evidence="1">The sequence shown here is derived from an EMBL/GenBank/DDBJ whole genome shotgun (WGS) entry which is preliminary data.</text>
</comment>
<dbReference type="Proteomes" id="UP001529510">
    <property type="component" value="Unassembled WGS sequence"/>
</dbReference>
<dbReference type="PANTHER" id="PTHR21063:SF4">
    <property type="entry name" value="CD48 ANTIGEN-RELATED"/>
    <property type="match status" value="1"/>
</dbReference>
<protein>
    <recommendedName>
        <fullName evidence="3">Immunoglobulin V-set domain-containing protein</fullName>
    </recommendedName>
</protein>
<feature type="non-terminal residue" evidence="1">
    <location>
        <position position="74"/>
    </location>
</feature>
<dbReference type="PANTHER" id="PTHR21063">
    <property type="entry name" value="LFA-3"/>
    <property type="match status" value="1"/>
</dbReference>
<name>A0ABD0RKT3_CIRMR</name>
<evidence type="ECO:0000313" key="1">
    <source>
        <dbReference type="EMBL" id="KAL0199144.1"/>
    </source>
</evidence>
<dbReference type="Gene3D" id="2.60.40.2710">
    <property type="match status" value="1"/>
</dbReference>
<accession>A0ABD0RKT3</accession>
<dbReference type="InterPro" id="IPR036179">
    <property type="entry name" value="Ig-like_dom_sf"/>
</dbReference>
<proteinExistence type="predicted"/>
<reference evidence="1 2" key="1">
    <citation type="submission" date="2024-05" db="EMBL/GenBank/DDBJ databases">
        <title>Genome sequencing and assembly of Indian major carp, Cirrhinus mrigala (Hamilton, 1822).</title>
        <authorList>
            <person name="Mohindra V."/>
            <person name="Chowdhury L.M."/>
            <person name="Lal K."/>
            <person name="Jena J.K."/>
        </authorList>
    </citation>
    <scope>NUCLEOTIDE SEQUENCE [LARGE SCALE GENOMIC DNA]</scope>
    <source>
        <strain evidence="1">CM1030</strain>
        <tissue evidence="1">Blood</tissue>
    </source>
</reference>
<dbReference type="EMBL" id="JAMKFB020000003">
    <property type="protein sequence ID" value="KAL0199144.1"/>
    <property type="molecule type" value="Genomic_DNA"/>
</dbReference>
<evidence type="ECO:0000313" key="2">
    <source>
        <dbReference type="Proteomes" id="UP001529510"/>
    </source>
</evidence>
<dbReference type="SUPFAM" id="SSF48726">
    <property type="entry name" value="Immunoglobulin"/>
    <property type="match status" value="1"/>
</dbReference>